<feature type="transmembrane region" description="Helical" evidence="5">
    <location>
        <begin position="228"/>
        <end position="247"/>
    </location>
</feature>
<evidence type="ECO:0000313" key="7">
    <source>
        <dbReference type="EMBL" id="RKD20459.1"/>
    </source>
</evidence>
<evidence type="ECO:0000256" key="2">
    <source>
        <dbReference type="ARBA" id="ARBA00022692"/>
    </source>
</evidence>
<keyword evidence="4 5" id="KW-0472">Membrane</keyword>
<dbReference type="EMBL" id="MBTA01000001">
    <property type="protein sequence ID" value="RKD20459.1"/>
    <property type="molecule type" value="Genomic_DNA"/>
</dbReference>
<dbReference type="GO" id="GO:0008643">
    <property type="term" value="P:carbohydrate transport"/>
    <property type="evidence" value="ECO:0007669"/>
    <property type="project" value="InterPro"/>
</dbReference>
<dbReference type="InterPro" id="IPR020846">
    <property type="entry name" value="MFS_dom"/>
</dbReference>
<dbReference type="PANTHER" id="PTHR11328:SF24">
    <property type="entry name" value="MAJOR FACILITATOR SUPERFAMILY (MFS) PROFILE DOMAIN-CONTAINING PROTEIN"/>
    <property type="match status" value="1"/>
</dbReference>
<evidence type="ECO:0000256" key="1">
    <source>
        <dbReference type="ARBA" id="ARBA00009617"/>
    </source>
</evidence>
<gene>
    <name evidence="7" type="ORF">BCY91_00775</name>
</gene>
<dbReference type="Proteomes" id="UP000283433">
    <property type="component" value="Unassembled WGS sequence"/>
</dbReference>
<feature type="transmembrane region" description="Helical" evidence="5">
    <location>
        <begin position="418"/>
        <end position="442"/>
    </location>
</feature>
<dbReference type="Pfam" id="PF13347">
    <property type="entry name" value="MFS_2"/>
    <property type="match status" value="1"/>
</dbReference>
<feature type="transmembrane region" description="Helical" evidence="5">
    <location>
        <begin position="388"/>
        <end position="406"/>
    </location>
</feature>
<dbReference type="InterPro" id="IPR036259">
    <property type="entry name" value="MFS_trans_sf"/>
</dbReference>
<evidence type="ECO:0000256" key="3">
    <source>
        <dbReference type="ARBA" id="ARBA00022989"/>
    </source>
</evidence>
<sequence length="476" mass="53097">MNQKLTLKEKVGYGFGDFASSMFWKLFSVYLLFYYTDIFGISAAVVGTMFLVTRIWDTALDPIIGIISDKTDTKWGKFRPYLLWMAIPFAIIGVLTFSSPNLSLSGKIIYAYVTYTLMMMVYSAINVPYASLMGVMTSNIKERTSLSTYRFVFAFAGSILVLAAAEPLASLFGKTPAGADLQKGWFYSVLVFAIIAMLLFYLTFLWTKERISPPKEQKSALKEDLKNLANNKPWFILLGAGVFTLIFNSLRDGSSIFYFKYYVTNQEAFQLPALNIAINYSTLYLVLGQAANIVGVVLAKPVSDKIGKKNTFLYAMLIATVLSCIFYAFKQTDIFLIFSFQFLISVCAGSVFPLLWSMYADTADYSEWKTGRRATGLIFSSSSMSQKLGWTLGGALTGWILAIYGFEANMVQTLDTQFGIKMMLSFIPAAGALLSALFIIFYQLNDATMLQITNELDTRRSASLAATKQQDPELSL</sequence>
<evidence type="ECO:0000313" key="8">
    <source>
        <dbReference type="Proteomes" id="UP000283433"/>
    </source>
</evidence>
<reference evidence="7 8" key="1">
    <citation type="submission" date="2016-07" db="EMBL/GenBank/DDBJ databases">
        <title>Genome of Pelobium manganitolerans.</title>
        <authorList>
            <person name="Wu S."/>
            <person name="Wang G."/>
        </authorList>
    </citation>
    <scope>NUCLEOTIDE SEQUENCE [LARGE SCALE GENOMIC DNA]</scope>
    <source>
        <strain evidence="7 8">YS-25</strain>
    </source>
</reference>
<dbReference type="InterPro" id="IPR039672">
    <property type="entry name" value="MFS_2"/>
</dbReference>
<feature type="transmembrane region" description="Helical" evidence="5">
    <location>
        <begin position="277"/>
        <end position="299"/>
    </location>
</feature>
<comment type="caution">
    <text evidence="7">The sequence shown here is derived from an EMBL/GenBank/DDBJ whole genome shotgun (WGS) entry which is preliminary data.</text>
</comment>
<proteinExistence type="inferred from homology"/>
<dbReference type="GO" id="GO:0015293">
    <property type="term" value="F:symporter activity"/>
    <property type="evidence" value="ECO:0007669"/>
    <property type="project" value="InterPro"/>
</dbReference>
<protein>
    <submittedName>
        <fullName evidence="7">Cation transporter</fullName>
    </submittedName>
</protein>
<keyword evidence="2 5" id="KW-0812">Transmembrane</keyword>
<dbReference type="AlphaFoldDB" id="A0A419SCC8"/>
<feature type="transmembrane region" description="Helical" evidence="5">
    <location>
        <begin position="311"/>
        <end position="329"/>
    </location>
</feature>
<feature type="transmembrane region" description="Helical" evidence="5">
    <location>
        <begin position="109"/>
        <end position="130"/>
    </location>
</feature>
<evidence type="ECO:0000256" key="5">
    <source>
        <dbReference type="SAM" id="Phobius"/>
    </source>
</evidence>
<dbReference type="SUPFAM" id="SSF103473">
    <property type="entry name" value="MFS general substrate transporter"/>
    <property type="match status" value="1"/>
</dbReference>
<evidence type="ECO:0000259" key="6">
    <source>
        <dbReference type="PROSITE" id="PS50850"/>
    </source>
</evidence>
<dbReference type="CDD" id="cd17332">
    <property type="entry name" value="MFS_MelB_like"/>
    <property type="match status" value="1"/>
</dbReference>
<accession>A0A419SCC8</accession>
<dbReference type="PANTHER" id="PTHR11328">
    <property type="entry name" value="MAJOR FACILITATOR SUPERFAMILY DOMAIN-CONTAINING PROTEIN"/>
    <property type="match status" value="1"/>
</dbReference>
<feature type="transmembrane region" description="Helical" evidence="5">
    <location>
        <begin position="78"/>
        <end position="97"/>
    </location>
</feature>
<feature type="domain" description="Major facilitator superfamily (MFS) profile" evidence="6">
    <location>
        <begin position="1"/>
        <end position="447"/>
    </location>
</feature>
<dbReference type="Gene3D" id="1.20.1250.20">
    <property type="entry name" value="MFS general substrate transporter like domains"/>
    <property type="match status" value="2"/>
</dbReference>
<dbReference type="GO" id="GO:0006814">
    <property type="term" value="P:sodium ion transport"/>
    <property type="evidence" value="ECO:0007669"/>
    <property type="project" value="InterPro"/>
</dbReference>
<dbReference type="GO" id="GO:0005886">
    <property type="term" value="C:plasma membrane"/>
    <property type="evidence" value="ECO:0007669"/>
    <property type="project" value="TreeGrafter"/>
</dbReference>
<dbReference type="RefSeq" id="WP_120180379.1">
    <property type="nucleotide sequence ID" value="NZ_MBTA01000001.1"/>
</dbReference>
<name>A0A419SCC8_9SPHI</name>
<evidence type="ECO:0000256" key="4">
    <source>
        <dbReference type="ARBA" id="ARBA00023136"/>
    </source>
</evidence>
<feature type="transmembrane region" description="Helical" evidence="5">
    <location>
        <begin position="185"/>
        <end position="207"/>
    </location>
</feature>
<comment type="similarity">
    <text evidence="1">Belongs to the sodium:galactoside symporter (TC 2.A.2) family.</text>
</comment>
<keyword evidence="3 5" id="KW-1133">Transmembrane helix</keyword>
<organism evidence="7 8">
    <name type="scientific">Pelobium manganitolerans</name>
    <dbReference type="NCBI Taxonomy" id="1842495"/>
    <lineage>
        <taxon>Bacteria</taxon>
        <taxon>Pseudomonadati</taxon>
        <taxon>Bacteroidota</taxon>
        <taxon>Sphingobacteriia</taxon>
        <taxon>Sphingobacteriales</taxon>
        <taxon>Sphingobacteriaceae</taxon>
        <taxon>Pelobium</taxon>
    </lineage>
</organism>
<dbReference type="PROSITE" id="PS50850">
    <property type="entry name" value="MFS"/>
    <property type="match status" value="1"/>
</dbReference>
<feature type="transmembrane region" description="Helical" evidence="5">
    <location>
        <begin position="335"/>
        <end position="356"/>
    </location>
</feature>
<keyword evidence="8" id="KW-1185">Reference proteome</keyword>
<feature type="transmembrane region" description="Helical" evidence="5">
    <location>
        <begin position="151"/>
        <end position="173"/>
    </location>
</feature>
<dbReference type="InterPro" id="IPR001927">
    <property type="entry name" value="Na/Gal_symport"/>
</dbReference>
<dbReference type="NCBIfam" id="TIGR00792">
    <property type="entry name" value="gph"/>
    <property type="match status" value="1"/>
</dbReference>
<dbReference type="OrthoDB" id="9764596at2"/>
<feature type="transmembrane region" description="Helical" evidence="5">
    <location>
        <begin position="38"/>
        <end position="57"/>
    </location>
</feature>